<dbReference type="eggNOG" id="ENOG502TNB6">
    <property type="taxonomic scope" value="Eukaryota"/>
</dbReference>
<gene>
    <name evidence="2" type="ORF">BBOV_IV004360</name>
</gene>
<dbReference type="SUPFAM" id="SSF54236">
    <property type="entry name" value="Ubiquitin-like"/>
    <property type="match status" value="1"/>
</dbReference>
<proteinExistence type="predicted"/>
<organism evidence="2 3">
    <name type="scientific">Babesia bovis</name>
    <dbReference type="NCBI Taxonomy" id="5865"/>
    <lineage>
        <taxon>Eukaryota</taxon>
        <taxon>Sar</taxon>
        <taxon>Alveolata</taxon>
        <taxon>Apicomplexa</taxon>
        <taxon>Aconoidasida</taxon>
        <taxon>Piroplasmida</taxon>
        <taxon>Babesiidae</taxon>
        <taxon>Babesia</taxon>
    </lineage>
</organism>
<name>A7AQH8_BABBO</name>
<reference evidence="2 3" key="1">
    <citation type="journal article" date="2007" name="PLoS Pathog.">
        <title>Genome sequence of Babesia bovis and comparative analysis of apicomplexan hemoprotozoa.</title>
        <authorList>
            <person name="Brayton K.A."/>
            <person name="Lau A.O.T."/>
            <person name="Herndon D.R."/>
            <person name="Hannick L."/>
            <person name="Kappmeyer L.S."/>
            <person name="Berens S.J."/>
            <person name="Bidwell S.L."/>
            <person name="Brown W.C."/>
            <person name="Crabtree J."/>
            <person name="Fadrosh D."/>
            <person name="Feldblum T."/>
            <person name="Forberger H.A."/>
            <person name="Haas B.J."/>
            <person name="Howell J.M."/>
            <person name="Khouri H."/>
            <person name="Koo H."/>
            <person name="Mann D.J."/>
            <person name="Norimine J."/>
            <person name="Paulsen I.T."/>
            <person name="Radune D."/>
            <person name="Ren Q."/>
            <person name="Smith R.K. Jr."/>
            <person name="Suarez C.E."/>
            <person name="White O."/>
            <person name="Wortman J.R."/>
            <person name="Knowles D.P. Jr."/>
            <person name="McElwain T.F."/>
            <person name="Nene V.M."/>
        </authorList>
    </citation>
    <scope>NUCLEOTIDE SEQUENCE [LARGE SCALE GENOMIC DNA]</scope>
    <source>
        <strain evidence="2">T2Bo</strain>
    </source>
</reference>
<comment type="caution">
    <text evidence="2">The sequence shown here is derived from an EMBL/GenBank/DDBJ whole genome shotgun (WGS) entry which is preliminary data.</text>
</comment>
<dbReference type="EMBL" id="AAXT01000002">
    <property type="protein sequence ID" value="EDO06797.1"/>
    <property type="molecule type" value="Genomic_DNA"/>
</dbReference>
<evidence type="ECO:0000256" key="1">
    <source>
        <dbReference type="SAM" id="SignalP"/>
    </source>
</evidence>
<reference evidence="3" key="2">
    <citation type="journal article" date="2020" name="Data Brief">
        <title>Transcriptome dataset of Babesia bovis life stages within vertebrate and invertebrate hosts.</title>
        <authorList>
            <person name="Ueti M.W."/>
            <person name="Johnson W.C."/>
            <person name="Kappmeyer L.S."/>
            <person name="Herndon D.R."/>
            <person name="Mousel M.R."/>
            <person name="Reif K.E."/>
            <person name="Taus N.S."/>
            <person name="Ifeonu O.O."/>
            <person name="Silva J.C."/>
            <person name="Suarez C.E."/>
            <person name="Brayton K.A."/>
        </authorList>
    </citation>
    <scope>NUCLEOTIDE SEQUENCE [LARGE SCALE GENOMIC DNA]</scope>
</reference>
<protein>
    <submittedName>
        <fullName evidence="2">Membrane protein, putative</fullName>
    </submittedName>
</protein>
<feature type="chain" id="PRO_5002704763" evidence="1">
    <location>
        <begin position="23"/>
        <end position="351"/>
    </location>
</feature>
<dbReference type="InParanoid" id="A7AQH8"/>
<dbReference type="AlphaFoldDB" id="A7AQH8"/>
<dbReference type="VEuPathDB" id="PiroplasmaDB:BBOV_IV004360"/>
<reference evidence="3" key="3">
    <citation type="journal article" date="2021" name="Int. J. Parasitol.">
        <title>Comparative analysis of gene expression between Babesia bovis blood stages and kinetes allowed by improved genome annotation.</title>
        <authorList>
            <person name="Ueti M.W."/>
            <person name="Johnson W.C."/>
            <person name="Kappmeyer L.S."/>
            <person name="Herndon D.R."/>
            <person name="Mousel M.R."/>
            <person name="Reif K.E."/>
            <person name="Taus N.S."/>
            <person name="Ifeonu O.O."/>
            <person name="Silva J.C."/>
            <person name="Suarez C.E."/>
            <person name="Brayton K.A."/>
        </authorList>
    </citation>
    <scope>NUCLEOTIDE SEQUENCE [LARGE SCALE GENOMIC DNA]</scope>
</reference>
<keyword evidence="3" id="KW-1185">Reference proteome</keyword>
<sequence length="351" mass="40205">MLMKLLLALLPAILLLAPPAVPIVAPRRQSLSSSFGKFNTRLNSVQQPLCSVPSSRLRNETISVVVHSFWRQDSIFNTRIELVGNDTDTGLQIKRKIEAITGVPICLQKLYASDGPPPNDAMVPLEDSDRIGYFPSLIRLRHDTHGKEIHIQLKLPVPLLYRTTYDPGKYQEYLSAVQRYSTLLRKAKDSRSNPKLMLDPLSVMEENVMDNATADDSILGGTKLDSVTNIGYNDTIPADSYSYKSRFITPNRRIYLNFFEDLPEPMGSAKLLYWLNRQLPIDWNEHLKIAFFCYLIRETCDNEEWVKQLLLYSPPLFIISKFKPVRLALLTLFHMLPLNWLPRGKLYRVSP</sequence>
<dbReference type="OMA" id="LAPCKPI"/>
<dbReference type="InterPro" id="IPR029071">
    <property type="entry name" value="Ubiquitin-like_domsf"/>
</dbReference>
<evidence type="ECO:0000313" key="2">
    <source>
        <dbReference type="EMBL" id="EDO06797.1"/>
    </source>
</evidence>
<dbReference type="GeneID" id="5478599"/>
<evidence type="ECO:0000313" key="3">
    <source>
        <dbReference type="Proteomes" id="UP000002173"/>
    </source>
</evidence>
<feature type="signal peptide" evidence="1">
    <location>
        <begin position="1"/>
        <end position="22"/>
    </location>
</feature>
<dbReference type="Proteomes" id="UP000002173">
    <property type="component" value="Unassembled WGS sequence"/>
</dbReference>
<accession>A7AQH8</accession>
<dbReference type="KEGG" id="bbo:BBOV_IV004360"/>
<keyword evidence="1" id="KW-0732">Signal</keyword>